<accession>A0ABD0MEG5</accession>
<keyword evidence="5" id="KW-1185">Reference proteome</keyword>
<dbReference type="AlphaFoldDB" id="A0ABD0MEG5"/>
<comment type="caution">
    <text evidence="4">The sequence shown here is derived from an EMBL/GenBank/DDBJ whole genome shotgun (WGS) entry which is preliminary data.</text>
</comment>
<feature type="region of interest" description="Disordered" evidence="2">
    <location>
        <begin position="1"/>
        <end position="71"/>
    </location>
</feature>
<evidence type="ECO:0000259" key="3">
    <source>
        <dbReference type="PROSITE" id="PS50158"/>
    </source>
</evidence>
<reference evidence="4 5" key="1">
    <citation type="submission" date="2024-05" db="EMBL/GenBank/DDBJ databases">
        <title>Genome sequencing and assembly of Indian major carp, Cirrhinus mrigala (Hamilton, 1822).</title>
        <authorList>
            <person name="Mohindra V."/>
            <person name="Chowdhury L.M."/>
            <person name="Lal K."/>
            <person name="Jena J.K."/>
        </authorList>
    </citation>
    <scope>NUCLEOTIDE SEQUENCE [LARGE SCALE GENOMIC DNA]</scope>
    <source>
        <strain evidence="4">CM1030</strain>
        <tissue evidence="4">Blood</tissue>
    </source>
</reference>
<dbReference type="PROSITE" id="PS50158">
    <property type="entry name" value="ZF_CCHC"/>
    <property type="match status" value="1"/>
</dbReference>
<feature type="compositionally biased region" description="Basic and acidic residues" evidence="2">
    <location>
        <begin position="312"/>
        <end position="356"/>
    </location>
</feature>
<dbReference type="InterPro" id="IPR036875">
    <property type="entry name" value="Znf_CCHC_sf"/>
</dbReference>
<evidence type="ECO:0000313" key="5">
    <source>
        <dbReference type="Proteomes" id="UP001529510"/>
    </source>
</evidence>
<dbReference type="Pfam" id="PF00098">
    <property type="entry name" value="zf-CCHC"/>
    <property type="match status" value="1"/>
</dbReference>
<evidence type="ECO:0000256" key="2">
    <source>
        <dbReference type="SAM" id="MobiDB-lite"/>
    </source>
</evidence>
<protein>
    <recommendedName>
        <fullName evidence="3">CCHC-type domain-containing protein</fullName>
    </recommendedName>
</protein>
<name>A0ABD0MEG5_CIRMR</name>
<dbReference type="InterPro" id="IPR001878">
    <property type="entry name" value="Znf_CCHC"/>
</dbReference>
<organism evidence="4 5">
    <name type="scientific">Cirrhinus mrigala</name>
    <name type="common">Mrigala</name>
    <dbReference type="NCBI Taxonomy" id="683832"/>
    <lineage>
        <taxon>Eukaryota</taxon>
        <taxon>Metazoa</taxon>
        <taxon>Chordata</taxon>
        <taxon>Craniata</taxon>
        <taxon>Vertebrata</taxon>
        <taxon>Euteleostomi</taxon>
        <taxon>Actinopterygii</taxon>
        <taxon>Neopterygii</taxon>
        <taxon>Teleostei</taxon>
        <taxon>Ostariophysi</taxon>
        <taxon>Cypriniformes</taxon>
        <taxon>Cyprinidae</taxon>
        <taxon>Labeoninae</taxon>
        <taxon>Labeonini</taxon>
        <taxon>Cirrhinus</taxon>
    </lineage>
</organism>
<dbReference type="Proteomes" id="UP001529510">
    <property type="component" value="Unassembled WGS sequence"/>
</dbReference>
<feature type="region of interest" description="Disordered" evidence="2">
    <location>
        <begin position="277"/>
        <end position="384"/>
    </location>
</feature>
<feature type="compositionally biased region" description="Basic residues" evidence="2">
    <location>
        <begin position="375"/>
        <end position="384"/>
    </location>
</feature>
<gene>
    <name evidence="4" type="ORF">M9458_057671</name>
</gene>
<dbReference type="SUPFAM" id="SSF57756">
    <property type="entry name" value="Retrovirus zinc finger-like domains"/>
    <property type="match status" value="1"/>
</dbReference>
<dbReference type="EMBL" id="JAMKFB020000831">
    <property type="protein sequence ID" value="KAL0147147.1"/>
    <property type="molecule type" value="Genomic_DNA"/>
</dbReference>
<dbReference type="Gene3D" id="4.10.60.10">
    <property type="entry name" value="Zinc finger, CCHC-type"/>
    <property type="match status" value="1"/>
</dbReference>
<feature type="domain" description="CCHC-type" evidence="3">
    <location>
        <begin position="257"/>
        <end position="271"/>
    </location>
</feature>
<keyword evidence="1" id="KW-0862">Zinc</keyword>
<evidence type="ECO:0000256" key="1">
    <source>
        <dbReference type="PROSITE-ProRule" id="PRU00047"/>
    </source>
</evidence>
<proteinExistence type="predicted"/>
<sequence>MDGLTGNNLGLVGEGRMARNTGLEQEGNEANDNRLERETSIVNNAGTERERSGINEAGPKNGQRERNNQFTSKRKYLKEATVIVNVEEINEVRAMDIIKAVTEKYGNGKILALRPRQGKEYELTMENKEVCDDLADGLLVKGVNCEVKKLQNRDYVVSFMHLPAYLDDEMILNKLEGWGVFPLSKIKRRLYPGTNIEDGTRFVKVRFPREIVSLPYSTKLETAEGPQFFQVMHSNQVKTCKLCMSPDHLVKDCPDFRCYKCEERGHFARDCDTVRRGRHPGGNEEEQSATQAQQIRGGRRKMVRKQGMGSQRMKETTKRGKHFKDLLEAAEKDEQKEQIDSGREEMEEQTEKDKIVRRQTRRSSKVTPKLDIPKKVIKKGQIKHRSRYEVLRGLEEEKED</sequence>
<keyword evidence="1" id="KW-0479">Metal-binding</keyword>
<keyword evidence="1" id="KW-0863">Zinc-finger</keyword>
<evidence type="ECO:0000313" key="4">
    <source>
        <dbReference type="EMBL" id="KAL0147147.1"/>
    </source>
</evidence>
<dbReference type="GO" id="GO:0008270">
    <property type="term" value="F:zinc ion binding"/>
    <property type="evidence" value="ECO:0007669"/>
    <property type="project" value="UniProtKB-KW"/>
</dbReference>
<dbReference type="SMART" id="SM00343">
    <property type="entry name" value="ZnF_C2HC"/>
    <property type="match status" value="2"/>
</dbReference>